<sequence>MKRDITERLLAARKAGRPVALVTDLGTGLQTLVYEDAIHGGFGLEDDLLAEVRERLRQDRSGLVTDPEEDEDGVQLFVQTHNPPLRLLVVGAVHIAQALAPLAALTGYAVTVIDPRGSFATESRFPGVALHDSWPDEALSALTIDNRTAVVTLTHDPKLDDPALLVALRSPAFYVGSLGSKRTHAKRLERLKEQGVTDAELARIHAPVGLDIGAVTPAEIALSVMAQITAVRRKTGAA</sequence>
<dbReference type="Gene3D" id="3.40.50.720">
    <property type="entry name" value="NAD(P)-binding Rossmann-like Domain"/>
    <property type="match status" value="1"/>
</dbReference>
<dbReference type="Pfam" id="PF13478">
    <property type="entry name" value="XdhC_C"/>
    <property type="match status" value="1"/>
</dbReference>
<accession>A0A235HJ07</accession>
<reference evidence="2 3" key="1">
    <citation type="submission" date="2017-07" db="EMBL/GenBank/DDBJ databases">
        <title>Whole genome sequence of Azospirillum brasilense 2A1, a potential biofertilizer strain.</title>
        <authorList>
            <person name="Fontana C.A."/>
            <person name="Toffoli L.M."/>
            <person name="Salazar S.M."/>
            <person name="Puglisi E."/>
            <person name="Pedraza R."/>
            <person name="Bassi D."/>
            <person name="Cocconcelli P.S."/>
        </authorList>
    </citation>
    <scope>NUCLEOTIDE SEQUENCE [LARGE SCALE GENOMIC DNA]</scope>
    <source>
        <strain evidence="2 3">2A1</strain>
    </source>
</reference>
<dbReference type="RefSeq" id="WP_094302134.1">
    <property type="nucleotide sequence ID" value="NZ_NOWT01000003.1"/>
</dbReference>
<comment type="caution">
    <text evidence="2">The sequence shown here is derived from an EMBL/GenBank/DDBJ whole genome shotgun (WGS) entry which is preliminary data.</text>
</comment>
<dbReference type="InterPro" id="IPR052698">
    <property type="entry name" value="MoCofactor_Util/Proc"/>
</dbReference>
<dbReference type="PANTHER" id="PTHR30388:SF4">
    <property type="entry name" value="MOLYBDENUM COFACTOR INSERTION CHAPERONE PAOD"/>
    <property type="match status" value="1"/>
</dbReference>
<evidence type="ECO:0000313" key="2">
    <source>
        <dbReference type="EMBL" id="OYD85364.1"/>
    </source>
</evidence>
<evidence type="ECO:0000259" key="1">
    <source>
        <dbReference type="Pfam" id="PF13478"/>
    </source>
</evidence>
<dbReference type="Proteomes" id="UP000215367">
    <property type="component" value="Unassembled WGS sequence"/>
</dbReference>
<dbReference type="PANTHER" id="PTHR30388">
    <property type="entry name" value="ALDEHYDE OXIDOREDUCTASE MOLYBDENUM COFACTOR ASSEMBLY PROTEIN"/>
    <property type="match status" value="1"/>
</dbReference>
<dbReference type="EMBL" id="NOWT01000003">
    <property type="protein sequence ID" value="OYD85364.1"/>
    <property type="molecule type" value="Genomic_DNA"/>
</dbReference>
<organism evidence="2 3">
    <name type="scientific">Azospirillum brasilense</name>
    <dbReference type="NCBI Taxonomy" id="192"/>
    <lineage>
        <taxon>Bacteria</taxon>
        <taxon>Pseudomonadati</taxon>
        <taxon>Pseudomonadota</taxon>
        <taxon>Alphaproteobacteria</taxon>
        <taxon>Rhodospirillales</taxon>
        <taxon>Azospirillaceae</taxon>
        <taxon>Azospirillum</taxon>
    </lineage>
</organism>
<proteinExistence type="predicted"/>
<gene>
    <name evidence="2" type="ORF">CHT98_04775</name>
</gene>
<name>A0A235HJ07_AZOBR</name>
<protein>
    <submittedName>
        <fullName evidence="2">Xanthine dehydrogenase</fullName>
    </submittedName>
</protein>
<feature type="domain" description="XdhC Rossmann" evidence="1">
    <location>
        <begin position="87"/>
        <end position="228"/>
    </location>
</feature>
<dbReference type="AlphaFoldDB" id="A0A235HJ07"/>
<evidence type="ECO:0000313" key="3">
    <source>
        <dbReference type="Proteomes" id="UP000215367"/>
    </source>
</evidence>
<dbReference type="InterPro" id="IPR027051">
    <property type="entry name" value="XdhC_Rossmann_dom"/>
</dbReference>